<dbReference type="PROSITE" id="PS50926">
    <property type="entry name" value="TRAM"/>
    <property type="match status" value="1"/>
</dbReference>
<dbReference type="HAMAP" id="MF_01865">
    <property type="entry name" value="MTTase_RimO"/>
    <property type="match status" value="1"/>
</dbReference>
<dbReference type="PROSITE" id="PS51449">
    <property type="entry name" value="MTTASE_N"/>
    <property type="match status" value="1"/>
</dbReference>
<sequence>MSSTPNIGFVSLGCPKNLVDSERILTELRADGYNIIPSYEGADLVIVNTCGFIDSAVQESLESIGEALEANGKVIVTGCLGAKENQIREVHPKVLEITGPHSYETVMKHVHKYVPKPAYSPYTSLVPKQGVKLTPKHYAYLKISEGCDHRCTFCIIPSMRGDLDSRSIVQILDEAKRLVDAGVKEILIVSQDTSAYALDKNRHEGTKTVFWNGMPIKNDLLTLCEKLGSLGIWVRLHYVYPYPHVDNLIPLMAEGKILPYLDIPLQHASPKILKAMKRPGSIERTLERIKKWREICPHLTLRSTFIVGFPGETEEDFQMLLDFLQQAQLDRVGCFKFSPVEGAPATEMAEQVPEEIKEQRFHRFMQLQQQISAERLQRKIGQTLDVIIDEIDEEGIIGRSMADAPEIDGVIYIDNLSNNEVKVGEIIPVTITAADEYDLWGTY</sequence>
<dbReference type="InterPro" id="IPR020612">
    <property type="entry name" value="Methylthiotransferase_CS"/>
</dbReference>
<evidence type="ECO:0000313" key="12">
    <source>
        <dbReference type="EMBL" id="OOF71453.1"/>
    </source>
</evidence>
<dbReference type="InterPro" id="IPR012340">
    <property type="entry name" value="NA-bd_OB-fold"/>
</dbReference>
<dbReference type="InterPro" id="IPR006638">
    <property type="entry name" value="Elp3/MiaA/NifB-like_rSAM"/>
</dbReference>
<keyword evidence="3 8" id="KW-0808">Transferase</keyword>
<dbReference type="InterPro" id="IPR013848">
    <property type="entry name" value="Methylthiotransferase_N"/>
</dbReference>
<evidence type="ECO:0000256" key="1">
    <source>
        <dbReference type="ARBA" id="ARBA00022485"/>
    </source>
</evidence>
<keyword evidence="6 8" id="KW-0408">Iron</keyword>
<keyword evidence="12" id="KW-0687">Ribonucleoprotein</keyword>
<dbReference type="InterPro" id="IPR007197">
    <property type="entry name" value="rSAM"/>
</dbReference>
<evidence type="ECO:0000259" key="9">
    <source>
        <dbReference type="PROSITE" id="PS50926"/>
    </source>
</evidence>
<keyword evidence="2 8" id="KW-0963">Cytoplasm</keyword>
<dbReference type="Gene3D" id="2.40.50.140">
    <property type="entry name" value="Nucleic acid-binding proteins"/>
    <property type="match status" value="1"/>
</dbReference>
<comment type="catalytic activity">
    <reaction evidence="8">
        <text>L-aspartate(89)-[ribosomal protein uS12]-hydrogen + (sulfur carrier)-SH + AH2 + 2 S-adenosyl-L-methionine = 3-methylsulfanyl-L-aspartate(89)-[ribosomal protein uS12]-hydrogen + (sulfur carrier)-H + 5'-deoxyadenosine + L-methionine + A + S-adenosyl-L-homocysteine + 2 H(+)</text>
        <dbReference type="Rhea" id="RHEA:37087"/>
        <dbReference type="Rhea" id="RHEA-COMP:10460"/>
        <dbReference type="Rhea" id="RHEA-COMP:10461"/>
        <dbReference type="Rhea" id="RHEA-COMP:14737"/>
        <dbReference type="Rhea" id="RHEA-COMP:14739"/>
        <dbReference type="ChEBI" id="CHEBI:13193"/>
        <dbReference type="ChEBI" id="CHEBI:15378"/>
        <dbReference type="ChEBI" id="CHEBI:17319"/>
        <dbReference type="ChEBI" id="CHEBI:17499"/>
        <dbReference type="ChEBI" id="CHEBI:29917"/>
        <dbReference type="ChEBI" id="CHEBI:29961"/>
        <dbReference type="ChEBI" id="CHEBI:57844"/>
        <dbReference type="ChEBI" id="CHEBI:57856"/>
        <dbReference type="ChEBI" id="CHEBI:59789"/>
        <dbReference type="ChEBI" id="CHEBI:64428"/>
        <dbReference type="ChEBI" id="CHEBI:73599"/>
        <dbReference type="EC" id="2.8.4.4"/>
    </reaction>
</comment>
<keyword evidence="1 8" id="KW-0004">4Fe-4S</keyword>
<dbReference type="SFLD" id="SFLDG01082">
    <property type="entry name" value="B12-binding_domain_containing"/>
    <property type="match status" value="1"/>
</dbReference>
<dbReference type="InterPro" id="IPR005839">
    <property type="entry name" value="Methylthiotransferase"/>
</dbReference>
<dbReference type="SFLD" id="SFLDF00274">
    <property type="entry name" value="ribosomal_protein_S12_methylth"/>
    <property type="match status" value="1"/>
</dbReference>
<dbReference type="Pfam" id="PF18693">
    <property type="entry name" value="TRAM_2"/>
    <property type="match status" value="1"/>
</dbReference>
<evidence type="ECO:0000256" key="7">
    <source>
        <dbReference type="ARBA" id="ARBA00023014"/>
    </source>
</evidence>
<dbReference type="Gene3D" id="3.40.50.12160">
    <property type="entry name" value="Methylthiotransferase, N-terminal domain"/>
    <property type="match status" value="1"/>
</dbReference>
<keyword evidence="7 8" id="KW-0411">Iron-sulfur</keyword>
<dbReference type="PROSITE" id="PS51918">
    <property type="entry name" value="RADICAL_SAM"/>
    <property type="match status" value="1"/>
</dbReference>
<dbReference type="EC" id="2.8.4.4" evidence="8"/>
<dbReference type="InterPro" id="IPR058240">
    <property type="entry name" value="rSAM_sf"/>
</dbReference>
<dbReference type="PROSITE" id="PS01278">
    <property type="entry name" value="MTTASE_RADICAL"/>
    <property type="match status" value="1"/>
</dbReference>
<dbReference type="InterPro" id="IPR038135">
    <property type="entry name" value="Methylthiotransferase_N_sf"/>
</dbReference>
<dbReference type="EMBL" id="MLAA01000001">
    <property type="protein sequence ID" value="OOF71453.1"/>
    <property type="molecule type" value="Genomic_DNA"/>
</dbReference>
<evidence type="ECO:0000256" key="2">
    <source>
        <dbReference type="ARBA" id="ARBA00022490"/>
    </source>
</evidence>
<dbReference type="SFLD" id="SFLDG01061">
    <property type="entry name" value="methylthiotransferase"/>
    <property type="match status" value="1"/>
</dbReference>
<dbReference type="PANTHER" id="PTHR43837">
    <property type="entry name" value="RIBOSOMAL PROTEIN S12 METHYLTHIOTRANSFERASE RIMO"/>
    <property type="match status" value="1"/>
</dbReference>
<accession>A0ABX3L0B0</accession>
<feature type="binding site" evidence="8">
    <location>
        <position position="147"/>
    </location>
    <ligand>
        <name>[4Fe-4S] cluster</name>
        <dbReference type="ChEBI" id="CHEBI:49883"/>
        <label>2</label>
        <note>4Fe-4S-S-AdoMet</note>
    </ligand>
</feature>
<feature type="binding site" evidence="8">
    <location>
        <position position="154"/>
    </location>
    <ligand>
        <name>[4Fe-4S] cluster</name>
        <dbReference type="ChEBI" id="CHEBI:49883"/>
        <label>2</label>
        <note>4Fe-4S-S-AdoMet</note>
    </ligand>
</feature>
<keyword evidence="5 8" id="KW-0479">Metal-binding</keyword>
<dbReference type="CDD" id="cd01335">
    <property type="entry name" value="Radical_SAM"/>
    <property type="match status" value="1"/>
</dbReference>
<dbReference type="NCBIfam" id="TIGR00089">
    <property type="entry name" value="MiaB/RimO family radical SAM methylthiotransferase"/>
    <property type="match status" value="1"/>
</dbReference>
<keyword evidence="12" id="KW-0689">Ribosomal protein</keyword>
<reference evidence="12 13" key="1">
    <citation type="submission" date="2016-10" db="EMBL/GenBank/DDBJ databases">
        <title>Rodentibacter gen. nov. and new species.</title>
        <authorList>
            <person name="Christensen H."/>
        </authorList>
    </citation>
    <scope>NUCLEOTIDE SEQUENCE [LARGE SCALE GENOMIC DNA]</scope>
    <source>
        <strain evidence="12 13">1998236014</strain>
    </source>
</reference>
<evidence type="ECO:0000313" key="13">
    <source>
        <dbReference type="Proteomes" id="UP000188820"/>
    </source>
</evidence>
<feature type="binding site" evidence="8">
    <location>
        <position position="50"/>
    </location>
    <ligand>
        <name>[4Fe-4S] cluster</name>
        <dbReference type="ChEBI" id="CHEBI:49883"/>
        <label>1</label>
    </ligand>
</feature>
<proteinExistence type="inferred from homology"/>
<dbReference type="Pfam" id="PF04055">
    <property type="entry name" value="Radical_SAM"/>
    <property type="match status" value="1"/>
</dbReference>
<feature type="domain" description="Radical SAM core" evidence="11">
    <location>
        <begin position="133"/>
        <end position="374"/>
    </location>
</feature>
<keyword evidence="4 8" id="KW-0949">S-adenosyl-L-methionine</keyword>
<dbReference type="Proteomes" id="UP000188820">
    <property type="component" value="Unassembled WGS sequence"/>
</dbReference>
<evidence type="ECO:0000256" key="6">
    <source>
        <dbReference type="ARBA" id="ARBA00023004"/>
    </source>
</evidence>
<evidence type="ECO:0000259" key="11">
    <source>
        <dbReference type="PROSITE" id="PS51918"/>
    </source>
</evidence>
<feature type="binding site" evidence="8">
    <location>
        <position position="151"/>
    </location>
    <ligand>
        <name>[4Fe-4S] cluster</name>
        <dbReference type="ChEBI" id="CHEBI:49883"/>
        <label>2</label>
        <note>4Fe-4S-S-AdoMet</note>
    </ligand>
</feature>
<dbReference type="GO" id="GO:0005840">
    <property type="term" value="C:ribosome"/>
    <property type="evidence" value="ECO:0007669"/>
    <property type="project" value="UniProtKB-KW"/>
</dbReference>
<comment type="subcellular location">
    <subcellularLocation>
        <location evidence="8">Cytoplasm</location>
    </subcellularLocation>
</comment>
<protein>
    <recommendedName>
        <fullName evidence="8">Ribosomal protein uS12 methylthiotransferase RimO</fullName>
        <shortName evidence="8">uS12 MTTase</shortName>
        <shortName evidence="8">uS12 methylthiotransferase</shortName>
        <ecNumber evidence="8">2.8.4.4</ecNumber>
    </recommendedName>
    <alternativeName>
        <fullName evidence="8">Ribosomal protein uS12 (aspartate-C(3))-methylthiotransferase</fullName>
    </alternativeName>
    <alternativeName>
        <fullName evidence="8">Ribosome maturation factor RimO</fullName>
    </alternativeName>
</protein>
<dbReference type="InterPro" id="IPR002792">
    <property type="entry name" value="TRAM_dom"/>
</dbReference>
<evidence type="ECO:0000256" key="8">
    <source>
        <dbReference type="HAMAP-Rule" id="MF_01865"/>
    </source>
</evidence>
<dbReference type="InterPro" id="IPR005840">
    <property type="entry name" value="Ribosomal_uS12_MeSTrfase_RimO"/>
</dbReference>
<comment type="cofactor">
    <cofactor evidence="8">
        <name>[4Fe-4S] cluster</name>
        <dbReference type="ChEBI" id="CHEBI:49883"/>
    </cofactor>
    <text evidence="8">Binds 2 [4Fe-4S] clusters. One cluster is coordinated with 3 cysteines and an exchangeable S-adenosyl-L-methionine.</text>
</comment>
<feature type="domain" description="MTTase N-terminal" evidence="10">
    <location>
        <begin position="5"/>
        <end position="115"/>
    </location>
</feature>
<feature type="domain" description="TRAM" evidence="9">
    <location>
        <begin position="377"/>
        <end position="443"/>
    </location>
</feature>
<dbReference type="Pfam" id="PF00919">
    <property type="entry name" value="UPF0004"/>
    <property type="match status" value="1"/>
</dbReference>
<dbReference type="SFLD" id="SFLDS00029">
    <property type="entry name" value="Radical_SAM"/>
    <property type="match status" value="1"/>
</dbReference>
<name>A0ABX3L0B0_9PAST</name>
<dbReference type="SMART" id="SM00729">
    <property type="entry name" value="Elp3"/>
    <property type="match status" value="1"/>
</dbReference>
<dbReference type="RefSeq" id="WP_077462148.1">
    <property type="nucleotide sequence ID" value="NZ_MLAA01000001.1"/>
</dbReference>
<evidence type="ECO:0000259" key="10">
    <source>
        <dbReference type="PROSITE" id="PS51449"/>
    </source>
</evidence>
<dbReference type="InterPro" id="IPR023404">
    <property type="entry name" value="rSAM_horseshoe"/>
</dbReference>
<comment type="similarity">
    <text evidence="8">Belongs to the methylthiotransferase family. RimO subfamily.</text>
</comment>
<dbReference type="SUPFAM" id="SSF102114">
    <property type="entry name" value="Radical SAM enzymes"/>
    <property type="match status" value="1"/>
</dbReference>
<dbReference type="NCBIfam" id="TIGR01125">
    <property type="entry name" value="30S ribosomal protein S12 methylthiotransferase RimO"/>
    <property type="match status" value="1"/>
</dbReference>
<dbReference type="PANTHER" id="PTHR43837:SF1">
    <property type="entry name" value="RIBOSOMAL PROTEIN US12 METHYLTHIOTRANSFERASE RIMO"/>
    <property type="match status" value="1"/>
</dbReference>
<gene>
    <name evidence="8 12" type="primary">rimO</name>
    <name evidence="12" type="ORF">BKG89_00020</name>
</gene>
<dbReference type="Gene3D" id="3.80.30.20">
    <property type="entry name" value="tm_1862 like domain"/>
    <property type="match status" value="1"/>
</dbReference>
<evidence type="ECO:0000256" key="4">
    <source>
        <dbReference type="ARBA" id="ARBA00022691"/>
    </source>
</evidence>
<feature type="binding site" evidence="8">
    <location>
        <position position="79"/>
    </location>
    <ligand>
        <name>[4Fe-4S] cluster</name>
        <dbReference type="ChEBI" id="CHEBI:49883"/>
        <label>1</label>
    </ligand>
</feature>
<organism evidence="12 13">
    <name type="scientific">Rodentibacter caecimuris</name>
    <dbReference type="NCBI Taxonomy" id="1796644"/>
    <lineage>
        <taxon>Bacteria</taxon>
        <taxon>Pseudomonadati</taxon>
        <taxon>Pseudomonadota</taxon>
        <taxon>Gammaproteobacteria</taxon>
        <taxon>Pasteurellales</taxon>
        <taxon>Pasteurellaceae</taxon>
        <taxon>Rodentibacter</taxon>
    </lineage>
</organism>
<evidence type="ECO:0000256" key="3">
    <source>
        <dbReference type="ARBA" id="ARBA00022679"/>
    </source>
</evidence>
<comment type="function">
    <text evidence="8">Catalyzes the methylthiolation of an aspartic acid residue of ribosomal protein uS12.</text>
</comment>
<comment type="caution">
    <text evidence="12">The sequence shown here is derived from an EMBL/GenBank/DDBJ whole genome shotgun (WGS) entry which is preliminary data.</text>
</comment>
<keyword evidence="13" id="KW-1185">Reference proteome</keyword>
<evidence type="ECO:0000256" key="5">
    <source>
        <dbReference type="ARBA" id="ARBA00022723"/>
    </source>
</evidence>
<feature type="binding site" evidence="8">
    <location>
        <position position="14"/>
    </location>
    <ligand>
        <name>[4Fe-4S] cluster</name>
        <dbReference type="ChEBI" id="CHEBI:49883"/>
        <label>1</label>
    </ligand>
</feature>